<feature type="signal peptide" evidence="1">
    <location>
        <begin position="1"/>
        <end position="18"/>
    </location>
</feature>
<evidence type="ECO:0000256" key="1">
    <source>
        <dbReference type="SAM" id="SignalP"/>
    </source>
</evidence>
<dbReference type="EMBL" id="CATQJA010002592">
    <property type="protein sequence ID" value="CAJ0572157.1"/>
    <property type="molecule type" value="Genomic_DNA"/>
</dbReference>
<dbReference type="GO" id="GO:0006644">
    <property type="term" value="P:phospholipid metabolic process"/>
    <property type="evidence" value="ECO:0007669"/>
    <property type="project" value="InterPro"/>
</dbReference>
<dbReference type="GO" id="GO:0004623">
    <property type="term" value="F:phospholipase A2 activity"/>
    <property type="evidence" value="ECO:0007669"/>
    <property type="project" value="InterPro"/>
</dbReference>
<gene>
    <name evidence="2" type="ORF">MSPICULIGERA_LOCUS10550</name>
</gene>
<accession>A0AA36FYU4</accession>
<name>A0AA36FYU4_9BILA</name>
<dbReference type="AlphaFoldDB" id="A0AA36FYU4"/>
<dbReference type="GO" id="GO:0050482">
    <property type="term" value="P:arachidonate secretion"/>
    <property type="evidence" value="ECO:0007669"/>
    <property type="project" value="InterPro"/>
</dbReference>
<keyword evidence="1" id="KW-0732">Signal</keyword>
<comment type="caution">
    <text evidence="2">The sequence shown here is derived from an EMBL/GenBank/DDBJ whole genome shotgun (WGS) entry which is preliminary data.</text>
</comment>
<dbReference type="InterPro" id="IPR036444">
    <property type="entry name" value="PLipase_A2_dom_sf"/>
</dbReference>
<dbReference type="Proteomes" id="UP001177023">
    <property type="component" value="Unassembled WGS sequence"/>
</dbReference>
<sequence>MCRFGWLLFSSILYAVFAEDCTVTDYQLDQYGSDEFLKKSVKGNCEMINAYNAMFVKRVGKFWCGMEKWQLTDDVAEALSKSLCSEATEKFFSRVCFIHDVCYEKLQDRNLLMEKRHEMCDEDFCYILLEAAARDAGKCVDLAVTFCRAVKSPLYDVFGKKKLLKAN</sequence>
<protein>
    <submittedName>
        <fullName evidence="2">Uncharacterized protein</fullName>
    </submittedName>
</protein>
<dbReference type="Gene3D" id="1.20.90.10">
    <property type="entry name" value="Phospholipase A2 domain"/>
    <property type="match status" value="1"/>
</dbReference>
<proteinExistence type="predicted"/>
<feature type="chain" id="PRO_5041343606" evidence="1">
    <location>
        <begin position="19"/>
        <end position="167"/>
    </location>
</feature>
<evidence type="ECO:0000313" key="2">
    <source>
        <dbReference type="EMBL" id="CAJ0572157.1"/>
    </source>
</evidence>
<feature type="non-terminal residue" evidence="2">
    <location>
        <position position="167"/>
    </location>
</feature>
<organism evidence="2 3">
    <name type="scientific">Mesorhabditis spiculigera</name>
    <dbReference type="NCBI Taxonomy" id="96644"/>
    <lineage>
        <taxon>Eukaryota</taxon>
        <taxon>Metazoa</taxon>
        <taxon>Ecdysozoa</taxon>
        <taxon>Nematoda</taxon>
        <taxon>Chromadorea</taxon>
        <taxon>Rhabditida</taxon>
        <taxon>Rhabditina</taxon>
        <taxon>Rhabditomorpha</taxon>
        <taxon>Rhabditoidea</taxon>
        <taxon>Rhabditidae</taxon>
        <taxon>Mesorhabditinae</taxon>
        <taxon>Mesorhabditis</taxon>
    </lineage>
</organism>
<evidence type="ECO:0000313" key="3">
    <source>
        <dbReference type="Proteomes" id="UP001177023"/>
    </source>
</evidence>
<reference evidence="2" key="1">
    <citation type="submission" date="2023-06" db="EMBL/GenBank/DDBJ databases">
        <authorList>
            <person name="Delattre M."/>
        </authorList>
    </citation>
    <scope>NUCLEOTIDE SEQUENCE</scope>
    <source>
        <strain evidence="2">AF72</strain>
    </source>
</reference>
<keyword evidence="3" id="KW-1185">Reference proteome</keyword>